<dbReference type="EMBL" id="LYCR01000133">
    <property type="protein sequence ID" value="OGM40740.1"/>
    <property type="molecule type" value="Genomic_DNA"/>
</dbReference>
<name>A0A1F7ZMQ8_9EURO</name>
<dbReference type="Proteomes" id="UP000179179">
    <property type="component" value="Unassembled WGS sequence"/>
</dbReference>
<evidence type="ECO:0000256" key="2">
    <source>
        <dbReference type="SAM" id="Coils"/>
    </source>
</evidence>
<dbReference type="GeneID" id="34454423"/>
<dbReference type="PROSITE" id="PS50088">
    <property type="entry name" value="ANK_REPEAT"/>
    <property type="match status" value="2"/>
</dbReference>
<dbReference type="PROSITE" id="PS50297">
    <property type="entry name" value="ANK_REP_REGION"/>
    <property type="match status" value="2"/>
</dbReference>
<dbReference type="InterPro" id="IPR010730">
    <property type="entry name" value="HET"/>
</dbReference>
<gene>
    <name evidence="4" type="ORF">ABOM_011033</name>
</gene>
<feature type="repeat" description="ANK" evidence="1">
    <location>
        <begin position="127"/>
        <end position="159"/>
    </location>
</feature>
<feature type="coiled-coil region" evidence="2">
    <location>
        <begin position="699"/>
        <end position="768"/>
    </location>
</feature>
<evidence type="ECO:0000256" key="1">
    <source>
        <dbReference type="PROSITE-ProRule" id="PRU00023"/>
    </source>
</evidence>
<evidence type="ECO:0000313" key="5">
    <source>
        <dbReference type="Proteomes" id="UP000179179"/>
    </source>
</evidence>
<dbReference type="Pfam" id="PF26639">
    <property type="entry name" value="Het-6_barrel"/>
    <property type="match status" value="1"/>
</dbReference>
<reference evidence="4 5" key="1">
    <citation type="journal article" date="2016" name="Genome Biol. Evol.">
        <title>Draft genome sequence of an aflatoxigenic Aspergillus species, A. bombycis.</title>
        <authorList>
            <person name="Moore G.G."/>
            <person name="Mack B.M."/>
            <person name="Beltz S.B."/>
            <person name="Gilbert M.K."/>
        </authorList>
    </citation>
    <scope>NUCLEOTIDE SEQUENCE [LARGE SCALE GENOMIC DNA]</scope>
    <source>
        <strain evidence="5">NRRL 26010</strain>
    </source>
</reference>
<sequence>MIEQFEYDPLPEPTCVRLVSFVPQDDATRFPPLTEGEPLLQLSLSVVDLQDTPHYEALSYTWGSPFPPEDSRSTAYDDKNSQRLVIVNGREHEIGRNLWEFLHQQQQTNANLGKEAAEMLAAGLDTYGRTPLMRAVIDRRLDLTEALLALGADTEQRDNEGKSALHYAVTSDILSVDLAQMLVYHGADIYADTQEGKTPLDDVKDEVAELIKSLSKDLGGKTLPRGLRLSTHRPMWIDSISINQKDTTERNMQVALMSDIYSKAMSVVVWLGVEGEPIPLALGPLSRHFIHWIGFTAVRDSGLTGLSLGNVLKQRYSIQDILETLAFEKLMARTWWSRTWVIQELTLAKRTLITCGSLTTHPMETAVILNLLCYIPSPGVIELPGCEPFGDITALFESARFSGVRGIEALMLADIGFRASVHTGQRELLIKDVLKLSEAVPNVSWGRRLSLQNLGRLGWWSQCSDPRDKVFGLVGMACPDPRDQGIVVDYDIPTDKVFIRYGHLFMQGSAEPIQDLYTGESYFFEPLEGLSYVQDTPNPHPEFQDYKAKLPSWTPNFSAHLTTCRIWSRKHSATSGMPNSPAIVSHPDPRILCVNGHIVDRVVAIERAHNKGDVHESEVLAWLKFIRDLDPEGGSRVDALRQTLTAGNQVQNKKVARKAFRDFIASKLCQSQTDLELESVIAQLRISNPRDTLPSLKALQKQKRERRKYKQEVLTLVLKQLKKVEELQGELRGLQDKVQGLLKLQQGLEKQKQELLKLEQDIRNQEYVLPEQRQASRDLLRGFMELLPELRQREHLQVEPGLMYLTLEEMRKRMVDELQLSPPDYTQLRAFHTLLRRYNRSRCLFRTTKGYIGLGPVGVQPGDEVWLFATARTPFVLRRPSEGSLRRETRGSNSSTAEGECRVFIGETYVHGIMNGEAMQKGDFRPVALV</sequence>
<dbReference type="InterPro" id="IPR052895">
    <property type="entry name" value="HetReg/Transcr_Mod"/>
</dbReference>
<proteinExistence type="predicted"/>
<comment type="caution">
    <text evidence="4">The sequence shown here is derived from an EMBL/GenBank/DDBJ whole genome shotgun (WGS) entry which is preliminary data.</text>
</comment>
<evidence type="ECO:0000259" key="3">
    <source>
        <dbReference type="Pfam" id="PF06985"/>
    </source>
</evidence>
<accession>A0A1F7ZMQ8</accession>
<keyword evidence="1" id="KW-0040">ANK repeat</keyword>
<dbReference type="Pfam" id="PF06985">
    <property type="entry name" value="HET"/>
    <property type="match status" value="1"/>
</dbReference>
<dbReference type="Pfam" id="PF12796">
    <property type="entry name" value="Ank_2"/>
    <property type="match status" value="1"/>
</dbReference>
<dbReference type="InterPro" id="IPR002110">
    <property type="entry name" value="Ankyrin_rpt"/>
</dbReference>
<dbReference type="PANTHER" id="PTHR24148">
    <property type="entry name" value="ANKYRIN REPEAT DOMAIN-CONTAINING PROTEIN 39 HOMOLOG-RELATED"/>
    <property type="match status" value="1"/>
</dbReference>
<dbReference type="OrthoDB" id="2157530at2759"/>
<dbReference type="SUPFAM" id="SSF48403">
    <property type="entry name" value="Ankyrin repeat"/>
    <property type="match status" value="1"/>
</dbReference>
<feature type="domain" description="Heterokaryon incompatibility" evidence="3">
    <location>
        <begin position="228"/>
        <end position="344"/>
    </location>
</feature>
<dbReference type="AlphaFoldDB" id="A0A1F7ZMQ8"/>
<dbReference type="Gene3D" id="1.25.40.20">
    <property type="entry name" value="Ankyrin repeat-containing domain"/>
    <property type="match status" value="1"/>
</dbReference>
<feature type="repeat" description="ANK" evidence="1">
    <location>
        <begin position="160"/>
        <end position="194"/>
    </location>
</feature>
<dbReference type="InterPro" id="IPR036770">
    <property type="entry name" value="Ankyrin_rpt-contain_sf"/>
</dbReference>
<protein>
    <recommendedName>
        <fullName evidence="3">Heterokaryon incompatibility domain-containing protein</fullName>
    </recommendedName>
</protein>
<evidence type="ECO:0000313" key="4">
    <source>
        <dbReference type="EMBL" id="OGM40740.1"/>
    </source>
</evidence>
<dbReference type="STRING" id="109264.A0A1F7ZMQ8"/>
<dbReference type="PANTHER" id="PTHR24148:SF73">
    <property type="entry name" value="HET DOMAIN PROTEIN (AFU_ORTHOLOGUE AFUA_8G01020)"/>
    <property type="match status" value="1"/>
</dbReference>
<keyword evidence="5" id="KW-1185">Reference proteome</keyword>
<dbReference type="RefSeq" id="XP_022384457.1">
    <property type="nucleotide sequence ID" value="XM_022538161.1"/>
</dbReference>
<organism evidence="4 5">
    <name type="scientific">Aspergillus bombycis</name>
    <dbReference type="NCBI Taxonomy" id="109264"/>
    <lineage>
        <taxon>Eukaryota</taxon>
        <taxon>Fungi</taxon>
        <taxon>Dikarya</taxon>
        <taxon>Ascomycota</taxon>
        <taxon>Pezizomycotina</taxon>
        <taxon>Eurotiomycetes</taxon>
        <taxon>Eurotiomycetidae</taxon>
        <taxon>Eurotiales</taxon>
        <taxon>Aspergillaceae</taxon>
        <taxon>Aspergillus</taxon>
    </lineage>
</organism>
<dbReference type="SMART" id="SM00248">
    <property type="entry name" value="ANK"/>
    <property type="match status" value="2"/>
</dbReference>
<keyword evidence="2" id="KW-0175">Coiled coil</keyword>